<feature type="compositionally biased region" description="Low complexity" evidence="1">
    <location>
        <begin position="725"/>
        <end position="744"/>
    </location>
</feature>
<dbReference type="InterPro" id="IPR000719">
    <property type="entry name" value="Prot_kinase_dom"/>
</dbReference>
<dbReference type="AlphaFoldDB" id="A0A8K0EEN0"/>
<name>A0A8K0EEN0_BRALA</name>
<dbReference type="GO" id="GO:0004706">
    <property type="term" value="F:JUN kinase kinase kinase activity"/>
    <property type="evidence" value="ECO:0007669"/>
    <property type="project" value="TreeGrafter"/>
</dbReference>
<proteinExistence type="predicted"/>
<accession>A0A8K0EEN0</accession>
<feature type="compositionally biased region" description="Polar residues" evidence="1">
    <location>
        <begin position="471"/>
        <end position="498"/>
    </location>
</feature>
<dbReference type="SUPFAM" id="SSF56112">
    <property type="entry name" value="Protein kinase-like (PK-like)"/>
    <property type="match status" value="1"/>
</dbReference>
<dbReference type="Gene3D" id="1.10.510.10">
    <property type="entry name" value="Transferase(Phosphotransferase) domain 1"/>
    <property type="match status" value="1"/>
</dbReference>
<dbReference type="InterPro" id="IPR001245">
    <property type="entry name" value="Ser-Thr/Tyr_kinase_cat_dom"/>
</dbReference>
<feature type="compositionally biased region" description="Basic and acidic residues" evidence="1">
    <location>
        <begin position="410"/>
        <end position="420"/>
    </location>
</feature>
<feature type="compositionally biased region" description="Basic and acidic residues" evidence="1">
    <location>
        <begin position="656"/>
        <end position="670"/>
    </location>
</feature>
<evidence type="ECO:0000313" key="3">
    <source>
        <dbReference type="EMBL" id="CAH1246155.1"/>
    </source>
</evidence>
<dbReference type="PANTHER" id="PTHR44329:SF6">
    <property type="entry name" value="RECEPTOR-INTERACTING SERINE_THREONINE-PROTEIN KINASE 1"/>
    <property type="match status" value="1"/>
</dbReference>
<gene>
    <name evidence="3" type="primary">MAP3K20</name>
    <name evidence="3" type="ORF">BLAG_LOCUS8268</name>
</gene>
<evidence type="ECO:0000313" key="4">
    <source>
        <dbReference type="Proteomes" id="UP000838412"/>
    </source>
</evidence>
<dbReference type="PROSITE" id="PS50011">
    <property type="entry name" value="PROTEIN_KINASE_DOM"/>
    <property type="match status" value="1"/>
</dbReference>
<dbReference type="OrthoDB" id="4062651at2759"/>
<reference evidence="3" key="1">
    <citation type="submission" date="2022-01" db="EMBL/GenBank/DDBJ databases">
        <authorList>
            <person name="Braso-Vives M."/>
        </authorList>
    </citation>
    <scope>NUCLEOTIDE SEQUENCE</scope>
</reference>
<feature type="compositionally biased region" description="Polar residues" evidence="1">
    <location>
        <begin position="448"/>
        <end position="464"/>
    </location>
</feature>
<feature type="compositionally biased region" description="Basic and acidic residues" evidence="1">
    <location>
        <begin position="438"/>
        <end position="447"/>
    </location>
</feature>
<organism evidence="3 4">
    <name type="scientific">Branchiostoma lanceolatum</name>
    <name type="common">Common lancelet</name>
    <name type="synonym">Amphioxus lanceolatum</name>
    <dbReference type="NCBI Taxonomy" id="7740"/>
    <lineage>
        <taxon>Eukaryota</taxon>
        <taxon>Metazoa</taxon>
        <taxon>Chordata</taxon>
        <taxon>Cephalochordata</taxon>
        <taxon>Leptocardii</taxon>
        <taxon>Amphioxiformes</taxon>
        <taxon>Branchiostomatidae</taxon>
        <taxon>Branchiostoma</taxon>
    </lineage>
</organism>
<sequence length="978" mass="107607">MSSNEELLCDSTDIRRGSLLGGGTFGQVYQSEHCHLGLLAERVVQKLPAEQEQRVRETIMPLYRLRCDNATRLYGLVLHPDNYSLLMEYAHFGPVEELIKVKPPWAVRAKVMREVATGLKYLHAHHVVHGNLSRHNVVISSDLVAKVTDFGLREWRVSLSDRRDGDMKPGTLVGTDQYAPPEAFTKSVTEALTCSFDIYSYGILSWEVITCEQAWKGLSPTELNNAVRKGQRPVLRGGQPFPTACPLTMRNITTEAWRQQPSDRPAFSDILRRMMTKSDVQWSADQLRTAENEARKKLTDALRVSARVRTPRQGSALAGLSSRSREANGMSPRGALKTSYGERHMSPRVSQVSPRVSQVSPRVSQVSQRVSQVPQRVTDRQATWPSGRATPVTKQGERKEKCGKLNPKGPRADDQGETKSSRPNNRENASSAGSLKSAAREKEKTTRAIDSSQLSYGRCSAQTLTRDEGFSESSFTDDQMSHEGSQCESGAVGGQSSDEPTKAADEAADEPAEADDEPAEAADEPAEAPGEAAEAPGEAADEPAEAADHDEPSEAADEPSEAADEPSEAADEPAETHDDEFDDEQAEPVTIQYRGLLRPDLILNVQPEAQQSAGNEIQPGETNRARDEEQISSSFDSNDETLVKVPFNEQIEDPDRDLRAEEGGQERRTQQIDGSGVVGCSSTTQLQPQALSDAETLQHQSQSISHGITEQHFNEAGPVGEINQQTAEQQTAEQETAETAQQEQNTSAAGEVVTAMTQPPTVPQVTTLSYPAVIYYDEADPEIAQVMQVAHLLRHTWGLKVFDPHRDGVGDKMTSFQHSFENSQHAVAVLTPSVIRNMRENRPNTASFRIATFLTGLLETHAQTCRRRLIPVQIGRDEIPFILCNFCVLRLGTSGFHRKLYRAVGNQTLSGDTGLPIRDLRGWADKMPQSEDTVNTVAAMLQLPPEVLIDIKEDFGGSRARLIEVCSLSHFFVSSPPH</sequence>
<dbReference type="GO" id="GO:0005524">
    <property type="term" value="F:ATP binding"/>
    <property type="evidence" value="ECO:0007669"/>
    <property type="project" value="InterPro"/>
</dbReference>
<evidence type="ECO:0000259" key="2">
    <source>
        <dbReference type="PROSITE" id="PS50011"/>
    </source>
</evidence>
<feature type="compositionally biased region" description="Acidic residues" evidence="1">
    <location>
        <begin position="506"/>
        <end position="526"/>
    </location>
</feature>
<dbReference type="InterPro" id="IPR011009">
    <property type="entry name" value="Kinase-like_dom_sf"/>
</dbReference>
<dbReference type="InterPro" id="IPR051681">
    <property type="entry name" value="Ser/Thr_Kinases-Pseudokinases"/>
</dbReference>
<feature type="compositionally biased region" description="Acidic residues" evidence="1">
    <location>
        <begin position="553"/>
        <end position="586"/>
    </location>
</feature>
<evidence type="ECO:0000256" key="1">
    <source>
        <dbReference type="SAM" id="MobiDB-lite"/>
    </source>
</evidence>
<feature type="compositionally biased region" description="Polar residues" evidence="1">
    <location>
        <begin position="680"/>
        <end position="707"/>
    </location>
</feature>
<feature type="region of interest" description="Disordered" evidence="1">
    <location>
        <begin position="304"/>
        <end position="593"/>
    </location>
</feature>
<feature type="compositionally biased region" description="Low complexity" evidence="1">
    <location>
        <begin position="347"/>
        <end position="376"/>
    </location>
</feature>
<dbReference type="Pfam" id="PF07714">
    <property type="entry name" value="PK_Tyr_Ser-Thr"/>
    <property type="match status" value="1"/>
</dbReference>
<dbReference type="PANTHER" id="PTHR44329">
    <property type="entry name" value="SERINE/THREONINE-PROTEIN KINASE TNNI3K-RELATED"/>
    <property type="match status" value="1"/>
</dbReference>
<feature type="domain" description="Protein kinase" evidence="2">
    <location>
        <begin position="14"/>
        <end position="276"/>
    </location>
</feature>
<dbReference type="Proteomes" id="UP000838412">
    <property type="component" value="Chromosome 15"/>
</dbReference>
<keyword evidence="4" id="KW-1185">Reference proteome</keyword>
<feature type="compositionally biased region" description="Polar residues" evidence="1">
    <location>
        <begin position="421"/>
        <end position="434"/>
    </location>
</feature>
<feature type="region of interest" description="Disordered" evidence="1">
    <location>
        <begin position="725"/>
        <end position="749"/>
    </location>
</feature>
<protein>
    <submittedName>
        <fullName evidence="3">MAP3K20 protein</fullName>
    </submittedName>
</protein>
<dbReference type="EMBL" id="OV696700">
    <property type="protein sequence ID" value="CAH1246155.1"/>
    <property type="molecule type" value="Genomic_DNA"/>
</dbReference>
<feature type="compositionally biased region" description="Low complexity" evidence="1">
    <location>
        <begin position="527"/>
        <end position="538"/>
    </location>
</feature>
<feature type="region of interest" description="Disordered" evidence="1">
    <location>
        <begin position="605"/>
        <end position="707"/>
    </location>
</feature>